<evidence type="ECO:0000313" key="1">
    <source>
        <dbReference type="EMBL" id="DAD38313.1"/>
    </source>
</evidence>
<dbReference type="AlphaFoldDB" id="A0A822Z1C5"/>
<evidence type="ECO:0000313" key="2">
    <source>
        <dbReference type="Proteomes" id="UP000607653"/>
    </source>
</evidence>
<reference evidence="1 2" key="1">
    <citation type="journal article" date="2020" name="Mol. Biol. Evol.">
        <title>Distinct Expression and Methylation Patterns for Genes with Different Fates following a Single Whole-Genome Duplication in Flowering Plants.</title>
        <authorList>
            <person name="Shi T."/>
            <person name="Rahmani R.S."/>
            <person name="Gugger P.F."/>
            <person name="Wang M."/>
            <person name="Li H."/>
            <person name="Zhang Y."/>
            <person name="Li Z."/>
            <person name="Wang Q."/>
            <person name="Van de Peer Y."/>
            <person name="Marchal K."/>
            <person name="Chen J."/>
        </authorList>
    </citation>
    <scope>NUCLEOTIDE SEQUENCE [LARGE SCALE GENOMIC DNA]</scope>
    <source>
        <tissue evidence="1">Leaf</tissue>
    </source>
</reference>
<accession>A0A822Z1C5</accession>
<name>A0A822Z1C5_NELNU</name>
<gene>
    <name evidence="1" type="ORF">HUJ06_008954</name>
</gene>
<proteinExistence type="predicted"/>
<comment type="caution">
    <text evidence="1">The sequence shown here is derived from an EMBL/GenBank/DDBJ whole genome shotgun (WGS) entry which is preliminary data.</text>
</comment>
<protein>
    <submittedName>
        <fullName evidence="1">Uncharacterized protein</fullName>
    </submittedName>
</protein>
<dbReference type="EMBL" id="DUZY01000004">
    <property type="protein sequence ID" value="DAD38313.1"/>
    <property type="molecule type" value="Genomic_DNA"/>
</dbReference>
<organism evidence="1 2">
    <name type="scientific">Nelumbo nucifera</name>
    <name type="common">Sacred lotus</name>
    <dbReference type="NCBI Taxonomy" id="4432"/>
    <lineage>
        <taxon>Eukaryota</taxon>
        <taxon>Viridiplantae</taxon>
        <taxon>Streptophyta</taxon>
        <taxon>Embryophyta</taxon>
        <taxon>Tracheophyta</taxon>
        <taxon>Spermatophyta</taxon>
        <taxon>Magnoliopsida</taxon>
        <taxon>Proteales</taxon>
        <taxon>Nelumbonaceae</taxon>
        <taxon>Nelumbo</taxon>
    </lineage>
</organism>
<keyword evidence="2" id="KW-1185">Reference proteome</keyword>
<sequence>MENLGIAYVVRQRMTESLWFRIRASAEKEVVDRNSSLISLLFMSH</sequence>
<dbReference type="Proteomes" id="UP000607653">
    <property type="component" value="Unassembled WGS sequence"/>
</dbReference>